<dbReference type="InterPro" id="IPR013096">
    <property type="entry name" value="Cupin_2"/>
</dbReference>
<evidence type="ECO:0000313" key="3">
    <source>
        <dbReference type="Proteomes" id="UP000199459"/>
    </source>
</evidence>
<organism evidence="2 3">
    <name type="scientific">Nitrosomonas marina</name>
    <dbReference type="NCBI Taxonomy" id="917"/>
    <lineage>
        <taxon>Bacteria</taxon>
        <taxon>Pseudomonadati</taxon>
        <taxon>Pseudomonadota</taxon>
        <taxon>Betaproteobacteria</taxon>
        <taxon>Nitrosomonadales</taxon>
        <taxon>Nitrosomonadaceae</taxon>
        <taxon>Nitrosomonas</taxon>
    </lineage>
</organism>
<evidence type="ECO:0000259" key="1">
    <source>
        <dbReference type="Pfam" id="PF07883"/>
    </source>
</evidence>
<dbReference type="Pfam" id="PF07883">
    <property type="entry name" value="Cupin_2"/>
    <property type="match status" value="1"/>
</dbReference>
<gene>
    <name evidence="2" type="ORF">SAMN05216325_1163</name>
</gene>
<dbReference type="EMBL" id="FOCP01000016">
    <property type="protein sequence ID" value="SEN38290.1"/>
    <property type="molecule type" value="Genomic_DNA"/>
</dbReference>
<dbReference type="InterPro" id="IPR014710">
    <property type="entry name" value="RmlC-like_jellyroll"/>
</dbReference>
<dbReference type="Proteomes" id="UP000199459">
    <property type="component" value="Unassembled WGS sequence"/>
</dbReference>
<dbReference type="AlphaFoldDB" id="A0A1H8G3D6"/>
<protein>
    <submittedName>
        <fullName evidence="2">Cupin domain-containing protein</fullName>
    </submittedName>
</protein>
<feature type="domain" description="Cupin type-2" evidence="1">
    <location>
        <begin position="36"/>
        <end position="102"/>
    </location>
</feature>
<reference evidence="2 3" key="1">
    <citation type="submission" date="2016-10" db="EMBL/GenBank/DDBJ databases">
        <authorList>
            <person name="de Groot N.N."/>
        </authorList>
    </citation>
    <scope>NUCLEOTIDE SEQUENCE [LARGE SCALE GENOMIC DNA]</scope>
    <source>
        <strain evidence="2 3">Nm22</strain>
    </source>
</reference>
<dbReference type="InterPro" id="IPR011051">
    <property type="entry name" value="RmlC_Cupin_sf"/>
</dbReference>
<sequence length="129" mass="14246">MKNIVTTMKNHSHPNMPNVNIYAWSNVASGNPQEVIVKVAPNTIVPLHAHSVDAQMVIIDGSAEVLYDQKQLYEANLNLNKKNVKAGDIVYFKAKLAHGFRAFENGLTFLSINGGIVDKNTLKWDLTDG</sequence>
<proteinExistence type="predicted"/>
<dbReference type="SUPFAM" id="SSF51182">
    <property type="entry name" value="RmlC-like cupins"/>
    <property type="match status" value="1"/>
</dbReference>
<dbReference type="RefSeq" id="WP_090632986.1">
    <property type="nucleotide sequence ID" value="NZ_FOCP01000016.1"/>
</dbReference>
<name>A0A1H8G3D6_9PROT</name>
<evidence type="ECO:0000313" key="2">
    <source>
        <dbReference type="EMBL" id="SEN38290.1"/>
    </source>
</evidence>
<dbReference type="Gene3D" id="2.60.120.10">
    <property type="entry name" value="Jelly Rolls"/>
    <property type="match status" value="1"/>
</dbReference>
<accession>A0A1H8G3D6</accession>